<keyword evidence="2" id="KW-0812">Transmembrane</keyword>
<protein>
    <recommendedName>
        <fullName evidence="4">Fibronectin type-III domain-containing protein</fullName>
    </recommendedName>
</protein>
<feature type="transmembrane region" description="Helical" evidence="2">
    <location>
        <begin position="1155"/>
        <end position="1174"/>
    </location>
</feature>
<comment type="caution">
    <text evidence="5">The sequence shown here is derived from an EMBL/GenBank/DDBJ whole genome shotgun (WGS) entry which is preliminary data.</text>
</comment>
<keyword evidence="2" id="KW-1133">Transmembrane helix</keyword>
<name>A0A1F6MR81_9BACT</name>
<gene>
    <name evidence="5" type="ORF">A3G00_04900</name>
</gene>
<keyword evidence="3" id="KW-0732">Signal</keyword>
<dbReference type="EMBL" id="MFQN01000025">
    <property type="protein sequence ID" value="OGH74174.1"/>
    <property type="molecule type" value="Genomic_DNA"/>
</dbReference>
<evidence type="ECO:0000256" key="3">
    <source>
        <dbReference type="SAM" id="SignalP"/>
    </source>
</evidence>
<feature type="region of interest" description="Disordered" evidence="1">
    <location>
        <begin position="677"/>
        <end position="729"/>
    </location>
</feature>
<sequence>MSRSFWKICFIFLIAMGFFVNTGNAAALSLAPALIDVEAEPGESLVQKITLFNETNQEVTVYPRTENFEPQKESPAPQFLGDSDPFGAARWIIAPIKKAVLKSGERMEILLKIKIPDAAEPGGHYATLLWSEKPAEDTGIGTSSRVGVLFLFKIKGGVKEEAKIISFQKTSDKQPVEFVLRLQNDGNVHLKPGGTIKIVNWRGKTTAQLPINPKGQSILPQSQRNFAAIWANENFFPGWYSARVEVVYGVSAKTLSTRMNFWLWSVGFGNKILSLILVLLLGGIIFKMARRRSLCLIFILLYSLYLILPVFAITTSTDSATTVSASVPTQSSSGGSGGGDDTVPRPSPPPPPPPPPVDIIAPAGVANLSAGSATDSSVVLGWTAPGDDGVSGTASSYDIRYSPSNITDANWAQAVSISNAPAPQIAGALQSVVISNLSAGAQYYFALKTSDEASNLSALSNVTSATTLSKPVDITPPKIDSIAVKASVSSAEISWNTDEVADSQAAYGLTNQLGQLSANATLTASHKTSLTNLSPNTVYYFKIISSDASGNQTVGLIDGTQIGLFKTLNDTRPPANVSGFTATAGDKQIGLSWQNPPDSDFDGVMIVRKTGGFPANINDGAVFPTVKGTFGQTDSAVDDQGLINGTTYYYTAFASDKYGNYASGAIASATPQAGKELPAIPEPIIPGSNETLPPPEEGDGETPIGGETSPGETSPAAGGQGSQGGGSGSAEEIQLGDFIFSAAKGQITTPASFQFNVLFSSEIGVALPKSKAEKEIESIVLSIGNSSYLFNFSESKQMWQTEFVAPATLGAHPTVLTVKFVDQTSGVFNWQLQIVSYGQIYEKKNGQKDPLSGATVSLFYQNQIWPAASFYQNNPQITGANGTFGFTVPSGKYLLRIEKDGYSAEEMNISADGIVVNNSLELLYLPTKIKDVINPEATLAKNVSNVAQNLGEQAAFISKKVFKEINYGARQAAETAKEIAANPEARKVAEKVAAPVVASAAAIGTAAVVGWAQLLGYLRFLFTQPFLLIKRRKRHGWGVVYDSLTKLPLDLVIVRLVNTNSGKVVQTRVTDSHGRYVFFPAIGSYHLETNVNQFKFPSAFLGAVKDDGAFLDLYHGEQVEVKEAGAAITANIPLDPLGSEPPLWKLVGRLAWRRLQHFFSILSLLLAAGFAVWVPSALTIGLLAAQTVFYGMLLRLAVPQKPKSWGIIYDEKTHKPLARTAARIFDQQYNKLLETQVTDKTGRYSFLVGRNKYYVSYEKDGYEKKQSETIDLQNNSEPVASVGVDASLKPTNNNAKILMNVYPTKGMSGDSEAVDNQIKKVD</sequence>
<dbReference type="CDD" id="cd00063">
    <property type="entry name" value="FN3"/>
    <property type="match status" value="1"/>
</dbReference>
<dbReference type="SMART" id="SM00060">
    <property type="entry name" value="FN3"/>
    <property type="match status" value="3"/>
</dbReference>
<keyword evidence="2" id="KW-0472">Membrane</keyword>
<feature type="transmembrane region" description="Helical" evidence="2">
    <location>
        <begin position="261"/>
        <end position="286"/>
    </location>
</feature>
<reference evidence="5 6" key="1">
    <citation type="journal article" date="2016" name="Nat. Commun.">
        <title>Thousands of microbial genomes shed light on interconnected biogeochemical processes in an aquifer system.</title>
        <authorList>
            <person name="Anantharaman K."/>
            <person name="Brown C.T."/>
            <person name="Hug L.A."/>
            <person name="Sharon I."/>
            <person name="Castelle C.J."/>
            <person name="Probst A.J."/>
            <person name="Thomas B.C."/>
            <person name="Singh A."/>
            <person name="Wilkins M.J."/>
            <person name="Karaoz U."/>
            <person name="Brodie E.L."/>
            <person name="Williams K.H."/>
            <person name="Hubbard S.S."/>
            <person name="Banfield J.F."/>
        </authorList>
    </citation>
    <scope>NUCLEOTIDE SEQUENCE [LARGE SCALE GENOMIC DNA]</scope>
</reference>
<feature type="transmembrane region" description="Helical" evidence="2">
    <location>
        <begin position="996"/>
        <end position="1022"/>
    </location>
</feature>
<feature type="signal peptide" evidence="3">
    <location>
        <begin position="1"/>
        <end position="25"/>
    </location>
</feature>
<dbReference type="InterPro" id="IPR003961">
    <property type="entry name" value="FN3_dom"/>
</dbReference>
<dbReference type="Pfam" id="PF00041">
    <property type="entry name" value="fn3"/>
    <property type="match status" value="1"/>
</dbReference>
<feature type="compositionally biased region" description="Pro residues" evidence="1">
    <location>
        <begin position="345"/>
        <end position="357"/>
    </location>
</feature>
<evidence type="ECO:0000259" key="4">
    <source>
        <dbReference type="PROSITE" id="PS50853"/>
    </source>
</evidence>
<dbReference type="InterPro" id="IPR036116">
    <property type="entry name" value="FN3_sf"/>
</dbReference>
<feature type="compositionally biased region" description="Low complexity" evidence="1">
    <location>
        <begin position="323"/>
        <end position="333"/>
    </location>
</feature>
<evidence type="ECO:0000256" key="1">
    <source>
        <dbReference type="SAM" id="MobiDB-lite"/>
    </source>
</evidence>
<dbReference type="Gene3D" id="2.60.40.10">
    <property type="entry name" value="Immunoglobulins"/>
    <property type="match status" value="3"/>
</dbReference>
<feature type="region of interest" description="Disordered" evidence="1">
    <location>
        <begin position="323"/>
        <end position="358"/>
    </location>
</feature>
<proteinExistence type="predicted"/>
<dbReference type="STRING" id="1798692.A3G00_04900"/>
<dbReference type="SUPFAM" id="SSF49464">
    <property type="entry name" value="Carboxypeptidase regulatory domain-like"/>
    <property type="match status" value="3"/>
</dbReference>
<dbReference type="PROSITE" id="PS50853">
    <property type="entry name" value="FN3"/>
    <property type="match status" value="1"/>
</dbReference>
<organism evidence="5 6">
    <name type="scientific">Candidatus Magasanikbacteria bacterium RIFCSPLOWO2_12_FULL_43_12</name>
    <dbReference type="NCBI Taxonomy" id="1798692"/>
    <lineage>
        <taxon>Bacteria</taxon>
        <taxon>Candidatus Magasanikiibacteriota</taxon>
    </lineage>
</organism>
<evidence type="ECO:0000313" key="5">
    <source>
        <dbReference type="EMBL" id="OGH74174.1"/>
    </source>
</evidence>
<accession>A0A1F6MR81</accession>
<feature type="domain" description="Fibronectin type-III" evidence="4">
    <location>
        <begin position="364"/>
        <end position="470"/>
    </location>
</feature>
<dbReference type="Proteomes" id="UP000178347">
    <property type="component" value="Unassembled WGS sequence"/>
</dbReference>
<dbReference type="InterPro" id="IPR008969">
    <property type="entry name" value="CarboxyPept-like_regulatory"/>
</dbReference>
<feature type="compositionally biased region" description="Gly residues" evidence="1">
    <location>
        <begin position="718"/>
        <end position="728"/>
    </location>
</feature>
<dbReference type="InterPro" id="IPR013783">
    <property type="entry name" value="Ig-like_fold"/>
</dbReference>
<dbReference type="Gene3D" id="2.60.40.1120">
    <property type="entry name" value="Carboxypeptidase-like, regulatory domain"/>
    <property type="match status" value="2"/>
</dbReference>
<feature type="chain" id="PRO_5009525682" description="Fibronectin type-III domain-containing protein" evidence="3">
    <location>
        <begin position="26"/>
        <end position="1322"/>
    </location>
</feature>
<evidence type="ECO:0000256" key="2">
    <source>
        <dbReference type="SAM" id="Phobius"/>
    </source>
</evidence>
<feature type="transmembrane region" description="Helical" evidence="2">
    <location>
        <begin position="293"/>
        <end position="313"/>
    </location>
</feature>
<evidence type="ECO:0000313" key="6">
    <source>
        <dbReference type="Proteomes" id="UP000178347"/>
    </source>
</evidence>
<dbReference type="SUPFAM" id="SSF49265">
    <property type="entry name" value="Fibronectin type III"/>
    <property type="match status" value="1"/>
</dbReference>